<reference evidence="2" key="1">
    <citation type="submission" date="2022-03" db="EMBL/GenBank/DDBJ databases">
        <authorList>
            <person name="Tunstrom K."/>
        </authorList>
    </citation>
    <scope>NUCLEOTIDE SEQUENCE</scope>
</reference>
<dbReference type="Proteomes" id="UP001153954">
    <property type="component" value="Unassembled WGS sequence"/>
</dbReference>
<dbReference type="EMBL" id="CAKOGL010000027">
    <property type="protein sequence ID" value="CAH2104198.1"/>
    <property type="molecule type" value="Genomic_DNA"/>
</dbReference>
<dbReference type="SUPFAM" id="SSF52540">
    <property type="entry name" value="P-loop containing nucleoside triphosphate hydrolases"/>
    <property type="match status" value="1"/>
</dbReference>
<dbReference type="InterPro" id="IPR051055">
    <property type="entry name" value="PIF1_helicase"/>
</dbReference>
<dbReference type="InterPro" id="IPR027785">
    <property type="entry name" value="UvrD-like_helicase_C"/>
</dbReference>
<comment type="caution">
    <text evidence="2">The sequence shown here is derived from an EMBL/GenBank/DDBJ whole genome shotgun (WGS) entry which is preliminary data.</text>
</comment>
<evidence type="ECO:0000313" key="3">
    <source>
        <dbReference type="Proteomes" id="UP001153954"/>
    </source>
</evidence>
<accession>A0AAU9UYH1</accession>
<evidence type="ECO:0000313" key="2">
    <source>
        <dbReference type="EMBL" id="CAH2104198.1"/>
    </source>
</evidence>
<feature type="domain" description="UvrD-like helicase C-terminal" evidence="1">
    <location>
        <begin position="167"/>
        <end position="202"/>
    </location>
</feature>
<gene>
    <name evidence="2" type="ORF">EEDITHA_LOCUS18612</name>
</gene>
<dbReference type="CDD" id="cd18809">
    <property type="entry name" value="SF1_C_RecD"/>
    <property type="match status" value="1"/>
</dbReference>
<dbReference type="InterPro" id="IPR036691">
    <property type="entry name" value="Endo/exonu/phosph_ase_sf"/>
</dbReference>
<dbReference type="SUPFAM" id="SSF56219">
    <property type="entry name" value="DNase I-like"/>
    <property type="match status" value="1"/>
</dbReference>
<dbReference type="PANTHER" id="PTHR47642">
    <property type="entry name" value="ATP-DEPENDENT DNA HELICASE"/>
    <property type="match status" value="1"/>
</dbReference>
<keyword evidence="3" id="KW-1185">Reference proteome</keyword>
<dbReference type="InterPro" id="IPR027417">
    <property type="entry name" value="P-loop_NTPase"/>
</dbReference>
<evidence type="ECO:0000259" key="1">
    <source>
        <dbReference type="Pfam" id="PF13538"/>
    </source>
</evidence>
<proteinExistence type="predicted"/>
<dbReference type="Gene3D" id="3.40.50.300">
    <property type="entry name" value="P-loop containing nucleotide triphosphate hydrolases"/>
    <property type="match status" value="1"/>
</dbReference>
<name>A0AAU9UYH1_EUPED</name>
<dbReference type="Gene3D" id="3.60.10.10">
    <property type="entry name" value="Endonuclease/exonuclease/phosphatase"/>
    <property type="match status" value="1"/>
</dbReference>
<dbReference type="AlphaFoldDB" id="A0AAU9UYH1"/>
<dbReference type="Pfam" id="PF13538">
    <property type="entry name" value="UvrD_C_2"/>
    <property type="match status" value="1"/>
</dbReference>
<sequence>MESDYSIQTRMSQDNQILSAAQNKSTSIAKDVFVGCTSAEKTAFVRQKLYKMSLIDTGGLPYETVFVPNVFYMITTNIDVSDGLANGAVGKLVHLEFNDEGDVNIVWLDFPNSPKIGQKIKKKVAGHVASHQISTTAVPIGRRSATIPLNNNKTINFKRSHLPLVCACATTIHKSQGSTYPEIVYEYNKTHQLSLVYVALTRVTSLQGLYITTKDNDKIFYHGRRASTAINSLQEEFRRLSLNRLQTTTNDLFDFINRRRGLGIYTFNCQSLRAHSIDLIDPIMQKSNVLLLNETWLANDESINIPNFNCIIQYKRSNVRAGGVAIYQNLHDTTNIITPNIDMTVRQAELSNSTVTSVGEFSAAECKMEDGNKIVLMVIYITPNQKMDDIIHFLKRILWPYTTAGGEYLSRGEDKFPIILSEDFNVNFSREDARPLIDFLQHDLSLAMNNNPLISTTRHGTTIDAIFVRYLNAVSTKLFVSYFSYHKPLITQVPIQSLPEDAIAVNIT</sequence>
<protein>
    <recommendedName>
        <fullName evidence="1">UvrD-like helicase C-terminal domain-containing protein</fullName>
    </recommendedName>
</protein>
<organism evidence="2 3">
    <name type="scientific">Euphydryas editha</name>
    <name type="common">Edith's checkerspot</name>
    <dbReference type="NCBI Taxonomy" id="104508"/>
    <lineage>
        <taxon>Eukaryota</taxon>
        <taxon>Metazoa</taxon>
        <taxon>Ecdysozoa</taxon>
        <taxon>Arthropoda</taxon>
        <taxon>Hexapoda</taxon>
        <taxon>Insecta</taxon>
        <taxon>Pterygota</taxon>
        <taxon>Neoptera</taxon>
        <taxon>Endopterygota</taxon>
        <taxon>Lepidoptera</taxon>
        <taxon>Glossata</taxon>
        <taxon>Ditrysia</taxon>
        <taxon>Papilionoidea</taxon>
        <taxon>Nymphalidae</taxon>
        <taxon>Nymphalinae</taxon>
        <taxon>Euphydryas</taxon>
    </lineage>
</organism>
<dbReference type="PANTHER" id="PTHR47642:SF6">
    <property type="entry name" value="ATP-DEPENDENT DNA HELICASE"/>
    <property type="match status" value="1"/>
</dbReference>